<dbReference type="Pfam" id="PF26486">
    <property type="entry name" value="DUF8157"/>
    <property type="match status" value="1"/>
</dbReference>
<dbReference type="OrthoDB" id="117536at2157"/>
<protein>
    <recommendedName>
        <fullName evidence="9">Mitochondrial small ribosomal subunit Rsm22</fullName>
    </recommendedName>
</protein>
<feature type="domain" description="DUF8157" evidence="6">
    <location>
        <begin position="397"/>
        <end position="488"/>
    </location>
</feature>
<dbReference type="Proteomes" id="UP000218615">
    <property type="component" value="Unassembled WGS sequence"/>
</dbReference>
<dbReference type="RefSeq" id="WP_096207033.1">
    <property type="nucleotide sequence ID" value="NZ_FZMP01000223.1"/>
</dbReference>
<keyword evidence="8" id="KW-1185">Reference proteome</keyword>
<evidence type="ECO:0000313" key="7">
    <source>
        <dbReference type="EMBL" id="SNQ62478.1"/>
    </source>
</evidence>
<dbReference type="GO" id="GO:0008168">
    <property type="term" value="F:methyltransferase activity"/>
    <property type="evidence" value="ECO:0007669"/>
    <property type="project" value="InterPro"/>
</dbReference>
<dbReference type="InterPro" id="IPR058959">
    <property type="entry name" value="DUF8157_C"/>
</dbReference>
<dbReference type="EMBL" id="FZMP01000223">
    <property type="protein sequence ID" value="SNQ62478.1"/>
    <property type="molecule type" value="Genomic_DNA"/>
</dbReference>
<dbReference type="InterPro" id="IPR058470">
    <property type="entry name" value="DUF8157_N"/>
</dbReference>
<keyword evidence="4" id="KW-0411">Iron-sulfur</keyword>
<dbReference type="GO" id="GO:0051536">
    <property type="term" value="F:iron-sulfur cluster binding"/>
    <property type="evidence" value="ECO:0007669"/>
    <property type="project" value="UniProtKB-KW"/>
</dbReference>
<dbReference type="Pfam" id="PF09243">
    <property type="entry name" value="Rsm22"/>
    <property type="match status" value="1"/>
</dbReference>
<evidence type="ECO:0000256" key="1">
    <source>
        <dbReference type="ARBA" id="ARBA00022723"/>
    </source>
</evidence>
<accession>A0A284VTF9</accession>
<dbReference type="AlphaFoldDB" id="A0A284VTF9"/>
<evidence type="ECO:0000313" key="8">
    <source>
        <dbReference type="Proteomes" id="UP000218615"/>
    </source>
</evidence>
<reference evidence="8" key="1">
    <citation type="submission" date="2017-06" db="EMBL/GenBank/DDBJ databases">
        <authorList>
            <person name="Cremers G."/>
        </authorList>
    </citation>
    <scope>NUCLEOTIDE SEQUENCE [LARGE SCALE GENOMIC DNA]</scope>
</reference>
<keyword evidence="2" id="KW-0809">Transit peptide</keyword>
<dbReference type="InterPro" id="IPR015324">
    <property type="entry name" value="Ribosomal_Rsm22-like"/>
</dbReference>
<proteinExistence type="predicted"/>
<keyword evidence="1" id="KW-0479">Metal-binding</keyword>
<evidence type="ECO:0000259" key="6">
    <source>
        <dbReference type="Pfam" id="PF26487"/>
    </source>
</evidence>
<evidence type="ECO:0008006" key="9">
    <source>
        <dbReference type="Google" id="ProtNLM"/>
    </source>
</evidence>
<dbReference type="Gene3D" id="3.40.50.150">
    <property type="entry name" value="Vaccinia Virus protein VP39"/>
    <property type="match status" value="1"/>
</dbReference>
<dbReference type="GO" id="GO:0046872">
    <property type="term" value="F:metal ion binding"/>
    <property type="evidence" value="ECO:0007669"/>
    <property type="project" value="UniProtKB-KW"/>
</dbReference>
<dbReference type="InterPro" id="IPR029063">
    <property type="entry name" value="SAM-dependent_MTases_sf"/>
</dbReference>
<dbReference type="STRING" id="1392998.ANME2D_01475"/>
<feature type="domain" description="DUF8157" evidence="5">
    <location>
        <begin position="3"/>
        <end position="51"/>
    </location>
</feature>
<evidence type="ECO:0000259" key="5">
    <source>
        <dbReference type="Pfam" id="PF26486"/>
    </source>
</evidence>
<gene>
    <name evidence="7" type="ORF">MNV_740029</name>
</gene>
<sequence>MTPEILSLAKYLASSRAEFTLSEMNLYLSRKYEEKELYKILKPHFYDLDLVCDAHFKCIKLVKQPLPADESVLRELEGLFKTPRLPARIEKLVESYIEHSCGKDWHTGETAREIRENIVKQKEEYWGGKSQYPKIRIISYLLYHFPVYFCQYQYLLLDLFRSGLLTTKMSILDVGSGPGTITLSTVDFLQKLLGIYSKKNIDVKLNIKIDTIEQAQENINCYNELTSSYLSNETDNASITITEPFHAPAGAAKPQEDADLIVFSNVLAEMSIPPVERADAVERIASGSKNLTIVIIEPADLVNSTALRVTQRALVKKGFNIFSPCTLIWGIGCSGGNCWSFEEPGNIQVPDFMKKIARTEESYRYINTDMKFTSVILRKDSQVKHAYRAKGKFVRLANLKKHVGKRVNIVASVMSGNLGDEKTFVFKVCDATTSLPCYAVLPSYHMNDANRSLLEAGYGDIVEIFGTLIRENKAFSSYNLLITRNTAARHAN</sequence>
<name>A0A284VTF9_9EURY</name>
<keyword evidence="3" id="KW-0408">Iron</keyword>
<evidence type="ECO:0000256" key="2">
    <source>
        <dbReference type="ARBA" id="ARBA00022946"/>
    </source>
</evidence>
<evidence type="ECO:0000256" key="4">
    <source>
        <dbReference type="ARBA" id="ARBA00023014"/>
    </source>
</evidence>
<dbReference type="GO" id="GO:0006412">
    <property type="term" value="P:translation"/>
    <property type="evidence" value="ECO:0007669"/>
    <property type="project" value="InterPro"/>
</dbReference>
<organism evidence="7 8">
    <name type="scientific">Candidatus Methanoperedens nitratireducens</name>
    <dbReference type="NCBI Taxonomy" id="1392998"/>
    <lineage>
        <taxon>Archaea</taxon>
        <taxon>Methanobacteriati</taxon>
        <taxon>Methanobacteriota</taxon>
        <taxon>Stenosarchaea group</taxon>
        <taxon>Methanomicrobia</taxon>
        <taxon>Methanosarcinales</taxon>
        <taxon>ANME-2 cluster</taxon>
        <taxon>Candidatus Methanoperedentaceae</taxon>
        <taxon>Candidatus Methanoperedens</taxon>
    </lineage>
</organism>
<evidence type="ECO:0000256" key="3">
    <source>
        <dbReference type="ARBA" id="ARBA00023004"/>
    </source>
</evidence>
<dbReference type="Pfam" id="PF26487">
    <property type="entry name" value="DUF8157_C"/>
    <property type="match status" value="1"/>
</dbReference>